<proteinExistence type="predicted"/>
<name>Q3AS76_CHLCH</name>
<dbReference type="Pfam" id="PF09603">
    <property type="entry name" value="Fib_succ_major"/>
    <property type="match status" value="1"/>
</dbReference>
<dbReference type="KEGG" id="cch:Cag_0884"/>
<dbReference type="AlphaFoldDB" id="Q3AS76"/>
<dbReference type="PROSITE" id="PS51257">
    <property type="entry name" value="PROKAR_LIPOPROTEIN"/>
    <property type="match status" value="1"/>
</dbReference>
<dbReference type="InterPro" id="IPR011871">
    <property type="entry name" value="Fib_succ_major"/>
</dbReference>
<dbReference type="EMBL" id="CP000108">
    <property type="protein sequence ID" value="ABB28149.1"/>
    <property type="molecule type" value="Genomic_DNA"/>
</dbReference>
<evidence type="ECO:0000313" key="2">
    <source>
        <dbReference type="EMBL" id="ABB28149.1"/>
    </source>
</evidence>
<dbReference type="NCBIfam" id="TIGR02145">
    <property type="entry name" value="Fib_succ_major"/>
    <property type="match status" value="1"/>
</dbReference>
<dbReference type="STRING" id="340177.Cag_0884"/>
<accession>Q3AS76</accession>
<protein>
    <submittedName>
        <fullName evidence="2">Fibrobacter succinogenes major paralogous domain</fullName>
    </submittedName>
</protein>
<dbReference type="OrthoDB" id="9805760at2"/>
<reference evidence="2" key="1">
    <citation type="submission" date="2005-08" db="EMBL/GenBank/DDBJ databases">
        <title>Complete sequence of Chlorobium chlorochromatii CaD3.</title>
        <authorList>
            <person name="Copeland A."/>
            <person name="Lucas S."/>
            <person name="Lapidus A."/>
            <person name="Barry K."/>
            <person name="Detter J.C."/>
            <person name="Glavina T."/>
            <person name="Hammon N."/>
            <person name="Israni S."/>
            <person name="Pitluck S."/>
            <person name="Bryant D."/>
            <person name="Schmutz J."/>
            <person name="Larimer F."/>
            <person name="Land M."/>
            <person name="Kyrpides N."/>
            <person name="Ivanova N."/>
            <person name="Richardson P."/>
        </authorList>
    </citation>
    <scope>NUCLEOTIDE SEQUENCE [LARGE SCALE GENOMIC DNA]</scope>
    <source>
        <strain evidence="2">CaD3</strain>
    </source>
</reference>
<dbReference type="HOGENOM" id="CLU_042629_0_0_10"/>
<organism evidence="2">
    <name type="scientific">Chlorobium chlorochromatii (strain CaD3)</name>
    <dbReference type="NCBI Taxonomy" id="340177"/>
    <lineage>
        <taxon>Bacteria</taxon>
        <taxon>Pseudomonadati</taxon>
        <taxon>Chlorobiota</taxon>
        <taxon>Chlorobiia</taxon>
        <taxon>Chlorobiales</taxon>
        <taxon>Chlorobiaceae</taxon>
        <taxon>Chlorobium/Pelodictyon group</taxon>
        <taxon>Chlorobium</taxon>
    </lineage>
</organism>
<gene>
    <name evidence="2" type="ordered locus">Cag_0884</name>
</gene>
<dbReference type="eggNOG" id="COG4704">
    <property type="taxonomic scope" value="Bacteria"/>
</dbReference>
<feature type="domain" description="Fibrobacter succinogenes major paralogous" evidence="1">
    <location>
        <begin position="42"/>
        <end position="224"/>
    </location>
</feature>
<sequence>MRYSKSALLASCYVLLLVAIAGCGKKLSPPVNDRDGNSYPVVELASKTWMAKNLEVEHYRNGDLIPQVQNAEEWAQLTTGAWCYAGNNPEEGKKYGKLYNWYAVADPRGIAPEGWHVATDAEWQALCEAFGGLDAAGAALKATGEWKNSTPENATNSSGFNALPGGARRDTDGYFMPTGEYSRLWTSTEIAEGSAWAVSLGYYDAAVRRGKASKKTGFSLRCIKD</sequence>
<evidence type="ECO:0000259" key="1">
    <source>
        <dbReference type="Pfam" id="PF09603"/>
    </source>
</evidence>